<evidence type="ECO:0000256" key="2">
    <source>
        <dbReference type="ARBA" id="ARBA00004117"/>
    </source>
</evidence>
<feature type="chain" id="PRO_5044944117" description="Flagellar P-ring protein" evidence="6">
    <location>
        <begin position="32"/>
        <end position="376"/>
    </location>
</feature>
<dbReference type="NCBIfam" id="NF003676">
    <property type="entry name" value="PRK05303.1"/>
    <property type="match status" value="1"/>
</dbReference>
<dbReference type="Proteomes" id="UP001589814">
    <property type="component" value="Unassembled WGS sequence"/>
</dbReference>
<keyword evidence="5 6" id="KW-0975">Bacterial flagellum</keyword>
<comment type="caution">
    <text evidence="7">The sequence shown here is derived from an EMBL/GenBank/DDBJ whole genome shotgun (WGS) entry which is preliminary data.</text>
</comment>
<evidence type="ECO:0000313" key="7">
    <source>
        <dbReference type="EMBL" id="MFC0267318.1"/>
    </source>
</evidence>
<dbReference type="Pfam" id="PF02119">
    <property type="entry name" value="FlgI"/>
    <property type="match status" value="1"/>
</dbReference>
<accession>A0ABV6G0Z3</accession>
<evidence type="ECO:0000256" key="5">
    <source>
        <dbReference type="ARBA" id="ARBA00023143"/>
    </source>
</evidence>
<evidence type="ECO:0000313" key="8">
    <source>
        <dbReference type="Proteomes" id="UP001589814"/>
    </source>
</evidence>
<comment type="function">
    <text evidence="1 6">Assembles around the rod to form the L-ring and probably protects the motor/basal body from shearing forces during rotation.</text>
</comment>
<sequence length="376" mass="38631" precursor="true">MMVMLTLLRRRFSIQALLAGLALLLAAQVQAQRLGDIATIEGVRSNPLIGYGLVVGLDGSGDQTMQTPFTGQSITNMLSELGVAVDGGNTMMLDNVAAVMVTADLPPFAGQGQRLDVTVSSIGNADSLRGGTLLMTPLKGADGQVYAVAQGNMLVPGVSAQAGGNAIQVNQTAAGRIPDGAIIERSVPTRLTEQGRISLELKDADYNTALRAMNAINSALGEGTAVARNSRVISLAAPTGEASQVAFLAQVQNIQVQPGMVSPKVIINSRTGSVAMNTTVTLDRAAIAHGNLTVNIETNPIISQPNPLAGGDTVVAGDTNIGIQEESGALNIVSGPADLAQVVDALNRLGATPTDLMAILQALKRAGSLNADLEII</sequence>
<name>A0ABV6G0Z3_9GAMM</name>
<dbReference type="RefSeq" id="WP_019952174.1">
    <property type="nucleotide sequence ID" value="NZ_JBHLVX010000017.1"/>
</dbReference>
<proteinExistence type="inferred from homology"/>
<evidence type="ECO:0000256" key="3">
    <source>
        <dbReference type="ARBA" id="ARBA00008994"/>
    </source>
</evidence>
<evidence type="ECO:0000256" key="4">
    <source>
        <dbReference type="ARBA" id="ARBA00022729"/>
    </source>
</evidence>
<dbReference type="HAMAP" id="MF_00416">
    <property type="entry name" value="FlgI"/>
    <property type="match status" value="1"/>
</dbReference>
<evidence type="ECO:0000256" key="6">
    <source>
        <dbReference type="HAMAP-Rule" id="MF_00416"/>
    </source>
</evidence>
<feature type="signal peptide" evidence="6">
    <location>
        <begin position="1"/>
        <end position="31"/>
    </location>
</feature>
<dbReference type="PANTHER" id="PTHR30381">
    <property type="entry name" value="FLAGELLAR P-RING PERIPLASMIC PROTEIN FLGI"/>
    <property type="match status" value="1"/>
</dbReference>
<keyword evidence="7" id="KW-0966">Cell projection</keyword>
<dbReference type="InterPro" id="IPR001782">
    <property type="entry name" value="Flag_FlgI"/>
</dbReference>
<keyword evidence="7" id="KW-0969">Cilium</keyword>
<dbReference type="PANTHER" id="PTHR30381:SF0">
    <property type="entry name" value="FLAGELLAR P-RING PROTEIN"/>
    <property type="match status" value="1"/>
</dbReference>
<comment type="subcellular location">
    <subcellularLocation>
        <location evidence="2 6">Bacterial flagellum basal body</location>
    </subcellularLocation>
</comment>
<dbReference type="EMBL" id="JBHLVX010000017">
    <property type="protein sequence ID" value="MFC0267318.1"/>
    <property type="molecule type" value="Genomic_DNA"/>
</dbReference>
<organism evidence="7 8">
    <name type="scientific">Kushneria aurantia</name>
    <dbReference type="NCBI Taxonomy" id="504092"/>
    <lineage>
        <taxon>Bacteria</taxon>
        <taxon>Pseudomonadati</taxon>
        <taxon>Pseudomonadota</taxon>
        <taxon>Gammaproteobacteria</taxon>
        <taxon>Oceanospirillales</taxon>
        <taxon>Halomonadaceae</taxon>
        <taxon>Kushneria</taxon>
    </lineage>
</organism>
<protein>
    <recommendedName>
        <fullName evidence="6">Flagellar P-ring protein</fullName>
    </recommendedName>
    <alternativeName>
        <fullName evidence="6">Basal body P-ring protein</fullName>
    </alternativeName>
</protein>
<keyword evidence="4 6" id="KW-0732">Signal</keyword>
<evidence type="ECO:0000256" key="1">
    <source>
        <dbReference type="ARBA" id="ARBA00002591"/>
    </source>
</evidence>
<keyword evidence="7" id="KW-0282">Flagellum</keyword>
<gene>
    <name evidence="6" type="primary">flgI</name>
    <name evidence="7" type="ORF">ACFFHW_04790</name>
</gene>
<comment type="subunit">
    <text evidence="6">The basal body constitutes a major portion of the flagellar organelle and consists of four rings (L,P,S, and M) mounted on a central rod.</text>
</comment>
<dbReference type="PRINTS" id="PR01010">
    <property type="entry name" value="FLGPRINGFLGI"/>
</dbReference>
<comment type="similarity">
    <text evidence="3 6">Belongs to the FlgI family.</text>
</comment>
<keyword evidence="8" id="KW-1185">Reference proteome</keyword>
<reference evidence="7 8" key="1">
    <citation type="submission" date="2024-09" db="EMBL/GenBank/DDBJ databases">
        <authorList>
            <person name="Sun Q."/>
            <person name="Mori K."/>
        </authorList>
    </citation>
    <scope>NUCLEOTIDE SEQUENCE [LARGE SCALE GENOMIC DNA]</scope>
    <source>
        <strain evidence="7 8">CCM 7415</strain>
    </source>
</reference>